<feature type="domain" description="HTH lysR-type" evidence="5">
    <location>
        <begin position="6"/>
        <end position="63"/>
    </location>
</feature>
<evidence type="ECO:0000256" key="1">
    <source>
        <dbReference type="ARBA" id="ARBA00009437"/>
    </source>
</evidence>
<protein>
    <submittedName>
        <fullName evidence="6">LysR family transcriptional regulator</fullName>
    </submittedName>
</protein>
<dbReference type="PANTHER" id="PTHR30118:SF15">
    <property type="entry name" value="TRANSCRIPTIONAL REGULATORY PROTEIN"/>
    <property type="match status" value="1"/>
</dbReference>
<dbReference type="InterPro" id="IPR005119">
    <property type="entry name" value="LysR_subst-bd"/>
</dbReference>
<dbReference type="Pfam" id="PF03466">
    <property type="entry name" value="LysR_substrate"/>
    <property type="match status" value="1"/>
</dbReference>
<dbReference type="PRINTS" id="PR00039">
    <property type="entry name" value="HTHLYSR"/>
</dbReference>
<keyword evidence="7" id="KW-1185">Reference proteome</keyword>
<name>A0ABT0PF83_9GAMM</name>
<sequence length="323" mass="37112">MNVSRVDLNLLVYLDALLRERNVTRAADQLGITQPAMSNGLRRLRTLFEDPLLVRTSDGMTPTNRALELQPLIRNVLKDIEQAVRPQTPFTPTSSHRVFRIMASDYAESTLIPALLRRLRYDAPHITLDMLTPSDVSFQDVEQGRVDMAINRFDEMPQSFHQSTVWQDGFSCLLSRNNLIRRKFTLENYLNARHIWVSKTGMGVGVGVNPEDVQRLGWVDDALSKLGRKRQITVFTRHYHVAMQLSRQNDLIATLPTRAAMLLSEDPELVIQPPPFSIPPIELKMAWSPLLQQDAGHRWIRRLIIEMARQPEFFPRNQKAESL</sequence>
<dbReference type="PROSITE" id="PS50931">
    <property type="entry name" value="HTH_LYSR"/>
    <property type="match status" value="1"/>
</dbReference>
<evidence type="ECO:0000313" key="7">
    <source>
        <dbReference type="Proteomes" id="UP001203338"/>
    </source>
</evidence>
<keyword evidence="2" id="KW-0805">Transcription regulation</keyword>
<evidence type="ECO:0000256" key="4">
    <source>
        <dbReference type="ARBA" id="ARBA00023163"/>
    </source>
</evidence>
<keyword evidence="4" id="KW-0804">Transcription</keyword>
<comment type="similarity">
    <text evidence="1">Belongs to the LysR transcriptional regulatory family.</text>
</comment>
<dbReference type="SUPFAM" id="SSF53850">
    <property type="entry name" value="Periplasmic binding protein-like II"/>
    <property type="match status" value="1"/>
</dbReference>
<evidence type="ECO:0000313" key="6">
    <source>
        <dbReference type="EMBL" id="MCL6269881.1"/>
    </source>
</evidence>
<evidence type="ECO:0000256" key="2">
    <source>
        <dbReference type="ARBA" id="ARBA00023015"/>
    </source>
</evidence>
<dbReference type="PANTHER" id="PTHR30118">
    <property type="entry name" value="HTH-TYPE TRANSCRIPTIONAL REGULATOR LEUO-RELATED"/>
    <property type="match status" value="1"/>
</dbReference>
<dbReference type="SUPFAM" id="SSF46785">
    <property type="entry name" value="Winged helix' DNA-binding domain"/>
    <property type="match status" value="1"/>
</dbReference>
<dbReference type="Pfam" id="PF00126">
    <property type="entry name" value="HTH_1"/>
    <property type="match status" value="1"/>
</dbReference>
<dbReference type="InterPro" id="IPR037402">
    <property type="entry name" value="YidZ_PBP2"/>
</dbReference>
<accession>A0ABT0PF83</accession>
<organism evidence="6 7">
    <name type="scientific">Parendozoicomonas callyspongiae</name>
    <dbReference type="NCBI Taxonomy" id="2942213"/>
    <lineage>
        <taxon>Bacteria</taxon>
        <taxon>Pseudomonadati</taxon>
        <taxon>Pseudomonadota</taxon>
        <taxon>Gammaproteobacteria</taxon>
        <taxon>Oceanospirillales</taxon>
        <taxon>Endozoicomonadaceae</taxon>
        <taxon>Parendozoicomonas</taxon>
    </lineage>
</organism>
<evidence type="ECO:0000259" key="5">
    <source>
        <dbReference type="PROSITE" id="PS50931"/>
    </source>
</evidence>
<gene>
    <name evidence="6" type="ORF">M3P05_08015</name>
</gene>
<proteinExistence type="inferred from homology"/>
<dbReference type="EMBL" id="JAMFLX010000008">
    <property type="protein sequence ID" value="MCL6269881.1"/>
    <property type="molecule type" value="Genomic_DNA"/>
</dbReference>
<dbReference type="Proteomes" id="UP001203338">
    <property type="component" value="Unassembled WGS sequence"/>
</dbReference>
<dbReference type="CDD" id="cd08417">
    <property type="entry name" value="PBP2_Nitroaromatics_like"/>
    <property type="match status" value="1"/>
</dbReference>
<dbReference type="Gene3D" id="1.10.10.10">
    <property type="entry name" value="Winged helix-like DNA-binding domain superfamily/Winged helix DNA-binding domain"/>
    <property type="match status" value="1"/>
</dbReference>
<dbReference type="Gene3D" id="3.40.190.10">
    <property type="entry name" value="Periplasmic binding protein-like II"/>
    <property type="match status" value="2"/>
</dbReference>
<dbReference type="InterPro" id="IPR050389">
    <property type="entry name" value="LysR-type_TF"/>
</dbReference>
<keyword evidence="3" id="KW-0238">DNA-binding</keyword>
<dbReference type="InterPro" id="IPR000847">
    <property type="entry name" value="LysR_HTH_N"/>
</dbReference>
<dbReference type="RefSeq" id="WP_249699017.1">
    <property type="nucleotide sequence ID" value="NZ_JAMFLX010000008.1"/>
</dbReference>
<evidence type="ECO:0000256" key="3">
    <source>
        <dbReference type="ARBA" id="ARBA00023125"/>
    </source>
</evidence>
<reference evidence="6 7" key="1">
    <citation type="submission" date="2022-05" db="EMBL/GenBank/DDBJ databases">
        <authorList>
            <person name="Park J.-S."/>
        </authorList>
    </citation>
    <scope>NUCLEOTIDE SEQUENCE [LARGE SCALE GENOMIC DNA]</scope>
    <source>
        <strain evidence="6 7">2012CJ34-2</strain>
    </source>
</reference>
<dbReference type="InterPro" id="IPR036390">
    <property type="entry name" value="WH_DNA-bd_sf"/>
</dbReference>
<dbReference type="InterPro" id="IPR036388">
    <property type="entry name" value="WH-like_DNA-bd_sf"/>
</dbReference>
<comment type="caution">
    <text evidence="6">The sequence shown here is derived from an EMBL/GenBank/DDBJ whole genome shotgun (WGS) entry which is preliminary data.</text>
</comment>